<dbReference type="InterPro" id="IPR023346">
    <property type="entry name" value="Lysozyme-like_dom_sf"/>
</dbReference>
<dbReference type="Gene3D" id="1.10.530.10">
    <property type="match status" value="1"/>
</dbReference>
<reference evidence="4" key="1">
    <citation type="journal article" date="2019" name="Int. J. Syst. Evol. Microbiol.">
        <title>The Global Catalogue of Microorganisms (GCM) 10K type strain sequencing project: providing services to taxonomists for standard genome sequencing and annotation.</title>
        <authorList>
            <consortium name="The Broad Institute Genomics Platform"/>
            <consortium name="The Broad Institute Genome Sequencing Center for Infectious Disease"/>
            <person name="Wu L."/>
            <person name="Ma J."/>
        </authorList>
    </citation>
    <scope>NUCLEOTIDE SEQUENCE [LARGE SCALE GENOMIC DNA]</scope>
    <source>
        <strain evidence="4">CGMCC 1.13666</strain>
    </source>
</reference>
<name>A0ABW2ET95_9GAMM</name>
<organism evidence="3 4">
    <name type="scientific">Halomonas salifodinae</name>
    <dbReference type="NCBI Taxonomy" id="438745"/>
    <lineage>
        <taxon>Bacteria</taxon>
        <taxon>Pseudomonadati</taxon>
        <taxon>Pseudomonadota</taxon>
        <taxon>Gammaproteobacteria</taxon>
        <taxon>Oceanospirillales</taxon>
        <taxon>Halomonadaceae</taxon>
        <taxon>Halomonas</taxon>
    </lineage>
</organism>
<gene>
    <name evidence="3" type="ORF">ACFQH5_00465</name>
</gene>
<proteinExistence type="inferred from homology"/>
<dbReference type="Proteomes" id="UP001596411">
    <property type="component" value="Unassembled WGS sequence"/>
</dbReference>
<dbReference type="RefSeq" id="WP_346063098.1">
    <property type="nucleotide sequence ID" value="NZ_BAAADR010000014.1"/>
</dbReference>
<dbReference type="SUPFAM" id="SSF53955">
    <property type="entry name" value="Lysozyme-like"/>
    <property type="match status" value="1"/>
</dbReference>
<feature type="domain" description="Transglycosylase SLT" evidence="2">
    <location>
        <begin position="70"/>
        <end position="158"/>
    </location>
</feature>
<evidence type="ECO:0000259" key="2">
    <source>
        <dbReference type="Pfam" id="PF01464"/>
    </source>
</evidence>
<dbReference type="Pfam" id="PF01464">
    <property type="entry name" value="SLT"/>
    <property type="match status" value="1"/>
</dbReference>
<keyword evidence="3" id="KW-0456">Lyase</keyword>
<evidence type="ECO:0000313" key="4">
    <source>
        <dbReference type="Proteomes" id="UP001596411"/>
    </source>
</evidence>
<dbReference type="CDD" id="cd00254">
    <property type="entry name" value="LT-like"/>
    <property type="match status" value="1"/>
</dbReference>
<evidence type="ECO:0000256" key="1">
    <source>
        <dbReference type="ARBA" id="ARBA00007734"/>
    </source>
</evidence>
<dbReference type="PANTHER" id="PTHR37423">
    <property type="entry name" value="SOLUBLE LYTIC MUREIN TRANSGLYCOSYLASE-RELATED"/>
    <property type="match status" value="1"/>
</dbReference>
<dbReference type="GO" id="GO:0016829">
    <property type="term" value="F:lyase activity"/>
    <property type="evidence" value="ECO:0007669"/>
    <property type="project" value="UniProtKB-KW"/>
</dbReference>
<accession>A0ABW2ET95</accession>
<keyword evidence="4" id="KW-1185">Reference proteome</keyword>
<dbReference type="InterPro" id="IPR008258">
    <property type="entry name" value="Transglycosylase_SLT_dom_1"/>
</dbReference>
<dbReference type="EMBL" id="JBHSZP010000001">
    <property type="protein sequence ID" value="MFC7088021.1"/>
    <property type="molecule type" value="Genomic_DNA"/>
</dbReference>
<evidence type="ECO:0000313" key="3">
    <source>
        <dbReference type="EMBL" id="MFC7088021.1"/>
    </source>
</evidence>
<sequence length="186" mass="20669">MLIPGAQAEVVPASLTHTLEAVLEAPRSAEAVWASRQWINAMEPRLARFVGDAGLRRALLERVYHEAALAGLSPELVMAVIQVESAFEPEAVSHAGARGLMQVMPFWVDELGRAQDDLLDPWLNLRYGCTILAHYLAAEHGDVTRALVRYNGSHGETWYPERVMRAWLGHWRAPGLDGLPRDTAQR</sequence>
<comment type="caution">
    <text evidence="3">The sequence shown here is derived from an EMBL/GenBank/DDBJ whole genome shotgun (WGS) entry which is preliminary data.</text>
</comment>
<comment type="similarity">
    <text evidence="1">Belongs to the transglycosylase Slt family.</text>
</comment>
<protein>
    <submittedName>
        <fullName evidence="3">Lytic transglycosylase domain-containing protein</fullName>
        <ecNumber evidence="3">4.2.2.n1</ecNumber>
    </submittedName>
</protein>
<dbReference type="EC" id="4.2.2.n1" evidence="3"/>
<dbReference type="PANTHER" id="PTHR37423:SF2">
    <property type="entry name" value="MEMBRANE-BOUND LYTIC MUREIN TRANSGLYCOSYLASE C"/>
    <property type="match status" value="1"/>
</dbReference>